<comment type="caution">
    <text evidence="3">The sequence shown here is derived from an EMBL/GenBank/DDBJ whole genome shotgun (WGS) entry which is preliminary data.</text>
</comment>
<gene>
    <name evidence="3" type="ORF">Cba03nite_60090</name>
</gene>
<evidence type="ECO:0000313" key="3">
    <source>
        <dbReference type="EMBL" id="GIF84660.1"/>
    </source>
</evidence>
<dbReference type="Gene3D" id="3.40.50.850">
    <property type="entry name" value="Isochorismatase-like"/>
    <property type="match status" value="1"/>
</dbReference>
<dbReference type="CDD" id="cd00431">
    <property type="entry name" value="cysteine_hydrolases"/>
    <property type="match status" value="1"/>
</dbReference>
<dbReference type="InterPro" id="IPR050272">
    <property type="entry name" value="Isochorismatase-like_hydrls"/>
</dbReference>
<dbReference type="InterPro" id="IPR000868">
    <property type="entry name" value="Isochorismatase-like_dom"/>
</dbReference>
<keyword evidence="1" id="KW-0378">Hydrolase</keyword>
<name>A0A8J3JT38_9ACTN</name>
<dbReference type="PANTHER" id="PTHR43540:SF6">
    <property type="entry name" value="ISOCHORISMATASE-LIKE DOMAIN-CONTAINING PROTEIN"/>
    <property type="match status" value="1"/>
</dbReference>
<evidence type="ECO:0000313" key="4">
    <source>
        <dbReference type="Proteomes" id="UP000601223"/>
    </source>
</evidence>
<dbReference type="PANTHER" id="PTHR43540">
    <property type="entry name" value="PEROXYUREIDOACRYLATE/UREIDOACRYLATE AMIDOHYDROLASE-RELATED"/>
    <property type="match status" value="1"/>
</dbReference>
<dbReference type="InterPro" id="IPR036380">
    <property type="entry name" value="Isochorismatase-like_sf"/>
</dbReference>
<dbReference type="Pfam" id="PF00857">
    <property type="entry name" value="Isochorismatase"/>
    <property type="match status" value="1"/>
</dbReference>
<evidence type="ECO:0000256" key="1">
    <source>
        <dbReference type="ARBA" id="ARBA00022801"/>
    </source>
</evidence>
<dbReference type="EMBL" id="BONF01000039">
    <property type="protein sequence ID" value="GIF84660.1"/>
    <property type="molecule type" value="Genomic_DNA"/>
</dbReference>
<evidence type="ECO:0000259" key="2">
    <source>
        <dbReference type="Pfam" id="PF00857"/>
    </source>
</evidence>
<dbReference type="GO" id="GO:0016787">
    <property type="term" value="F:hydrolase activity"/>
    <property type="evidence" value="ECO:0007669"/>
    <property type="project" value="UniProtKB-KW"/>
</dbReference>
<dbReference type="Proteomes" id="UP000601223">
    <property type="component" value="Unassembled WGS sequence"/>
</dbReference>
<accession>A0A8J3JT38</accession>
<protein>
    <recommendedName>
        <fullName evidence="2">Isochorismatase-like domain-containing protein</fullName>
    </recommendedName>
</protein>
<proteinExistence type="predicted"/>
<organism evidence="3 4">
    <name type="scientific">Catellatospora bangladeshensis</name>
    <dbReference type="NCBI Taxonomy" id="310355"/>
    <lineage>
        <taxon>Bacteria</taxon>
        <taxon>Bacillati</taxon>
        <taxon>Actinomycetota</taxon>
        <taxon>Actinomycetes</taxon>
        <taxon>Micromonosporales</taxon>
        <taxon>Micromonosporaceae</taxon>
        <taxon>Catellatospora</taxon>
    </lineage>
</organism>
<dbReference type="RefSeq" id="WP_203753265.1">
    <property type="nucleotide sequence ID" value="NZ_BONF01000039.1"/>
</dbReference>
<keyword evidence="4" id="KW-1185">Reference proteome</keyword>
<dbReference type="SUPFAM" id="SSF52499">
    <property type="entry name" value="Isochorismatase-like hydrolases"/>
    <property type="match status" value="1"/>
</dbReference>
<reference evidence="3 4" key="1">
    <citation type="submission" date="2021-01" db="EMBL/GenBank/DDBJ databases">
        <title>Whole genome shotgun sequence of Catellatospora bangladeshensis NBRC 107357.</title>
        <authorList>
            <person name="Komaki H."/>
            <person name="Tamura T."/>
        </authorList>
    </citation>
    <scope>NUCLEOTIDE SEQUENCE [LARGE SCALE GENOMIC DNA]</scope>
    <source>
        <strain evidence="3 4">NBRC 107357</strain>
    </source>
</reference>
<dbReference type="AlphaFoldDB" id="A0A8J3JT38"/>
<sequence length="193" mass="21582">MNIGNAVLFVVDVQNGFCNEFSEPTVRRRIVPLVRRWSEARLPMIFTRYHNYPGSKFERLLGWTEVQHSPDTDLVDDLVPYGPAAVTVADKTGYSVFTAEVTGLVDTYSWTDLVFCGMDTDTCVLKSVADAFEREHTPWLVRDACASHGSRGQHRAGITMAGRFIGQNQLITHRQVASALAVAPARHDKENTR</sequence>
<feature type="domain" description="Isochorismatase-like" evidence="2">
    <location>
        <begin position="7"/>
        <end position="161"/>
    </location>
</feature>